<keyword evidence="2" id="KW-1185">Reference proteome</keyword>
<dbReference type="AlphaFoldDB" id="A0A8X6L9C5"/>
<gene>
    <name evidence="1" type="ORF">TNCT_209131</name>
</gene>
<reference evidence="1" key="1">
    <citation type="submission" date="2020-07" db="EMBL/GenBank/DDBJ databases">
        <title>Multicomponent nature underlies the extraordinary mechanical properties of spider dragline silk.</title>
        <authorList>
            <person name="Kono N."/>
            <person name="Nakamura H."/>
            <person name="Mori M."/>
            <person name="Yoshida Y."/>
            <person name="Ohtoshi R."/>
            <person name="Malay A.D."/>
            <person name="Moran D.A.P."/>
            <person name="Tomita M."/>
            <person name="Numata K."/>
            <person name="Arakawa K."/>
        </authorList>
    </citation>
    <scope>NUCLEOTIDE SEQUENCE</scope>
</reference>
<sequence>MRSIPIFELKLIALCPKAVQRKRKHEESESYSVTLNEVLSGVTSRSQIITPSSETEGVRLTCLLFFLVAYGSLIHRHGCDS</sequence>
<name>A0A8X6L9C5_TRICU</name>
<evidence type="ECO:0000313" key="1">
    <source>
        <dbReference type="EMBL" id="GFR01315.1"/>
    </source>
</evidence>
<organism evidence="1 2">
    <name type="scientific">Trichonephila clavata</name>
    <name type="common">Joro spider</name>
    <name type="synonym">Nephila clavata</name>
    <dbReference type="NCBI Taxonomy" id="2740835"/>
    <lineage>
        <taxon>Eukaryota</taxon>
        <taxon>Metazoa</taxon>
        <taxon>Ecdysozoa</taxon>
        <taxon>Arthropoda</taxon>
        <taxon>Chelicerata</taxon>
        <taxon>Arachnida</taxon>
        <taxon>Araneae</taxon>
        <taxon>Araneomorphae</taxon>
        <taxon>Entelegynae</taxon>
        <taxon>Araneoidea</taxon>
        <taxon>Nephilidae</taxon>
        <taxon>Trichonephila</taxon>
    </lineage>
</organism>
<dbReference type="EMBL" id="BMAO01005415">
    <property type="protein sequence ID" value="GFR01315.1"/>
    <property type="molecule type" value="Genomic_DNA"/>
</dbReference>
<protein>
    <submittedName>
        <fullName evidence="1">Uncharacterized protein</fullName>
    </submittedName>
</protein>
<proteinExistence type="predicted"/>
<comment type="caution">
    <text evidence="1">The sequence shown here is derived from an EMBL/GenBank/DDBJ whole genome shotgun (WGS) entry which is preliminary data.</text>
</comment>
<evidence type="ECO:0000313" key="2">
    <source>
        <dbReference type="Proteomes" id="UP000887116"/>
    </source>
</evidence>
<dbReference type="Proteomes" id="UP000887116">
    <property type="component" value="Unassembled WGS sequence"/>
</dbReference>
<accession>A0A8X6L9C5</accession>